<dbReference type="KEGG" id="kcm:ABWK59_19825"/>
<proteinExistence type="predicted"/>
<dbReference type="SUPFAM" id="SSF53335">
    <property type="entry name" value="S-adenosyl-L-methionine-dependent methyltransferases"/>
    <property type="match status" value="1"/>
</dbReference>
<accession>A0AAU8JX94</accession>
<dbReference type="InterPro" id="IPR000940">
    <property type="entry name" value="NNMT_TEMT_trans"/>
</dbReference>
<keyword evidence="2" id="KW-0808">Transferase</keyword>
<name>A0AAU8JX94_9ACTN</name>
<dbReference type="Pfam" id="PF01234">
    <property type="entry name" value="NNMT_PNMT_TEMT"/>
    <property type="match status" value="1"/>
</dbReference>
<dbReference type="GO" id="GO:0008168">
    <property type="term" value="F:methyltransferase activity"/>
    <property type="evidence" value="ECO:0007669"/>
    <property type="project" value="UniProtKB-KW"/>
</dbReference>
<evidence type="ECO:0000256" key="1">
    <source>
        <dbReference type="ARBA" id="ARBA00022603"/>
    </source>
</evidence>
<dbReference type="NCBIfam" id="NF040568">
    <property type="entry name" value="SCO2525_fam"/>
    <property type="match status" value="1"/>
</dbReference>
<dbReference type="GO" id="GO:0032259">
    <property type="term" value="P:methylation"/>
    <property type="evidence" value="ECO:0007669"/>
    <property type="project" value="UniProtKB-KW"/>
</dbReference>
<dbReference type="PROSITE" id="PS51681">
    <property type="entry name" value="SAM_MT_NNMT_PNMT_TEMT"/>
    <property type="match status" value="1"/>
</dbReference>
<protein>
    <submittedName>
        <fullName evidence="4">SCO2525 family SAM-dependent methyltransferase</fullName>
    </submittedName>
</protein>
<dbReference type="AlphaFoldDB" id="A0AAU8JX94"/>
<evidence type="ECO:0000313" key="4">
    <source>
        <dbReference type="EMBL" id="XCM81000.1"/>
    </source>
</evidence>
<dbReference type="RefSeq" id="WP_354641936.1">
    <property type="nucleotide sequence ID" value="NZ_CP159872.1"/>
</dbReference>
<organism evidence="4">
    <name type="scientific">Kitasatospora camelliae</name>
    <dbReference type="NCBI Taxonomy" id="3156397"/>
    <lineage>
        <taxon>Bacteria</taxon>
        <taxon>Bacillati</taxon>
        <taxon>Actinomycetota</taxon>
        <taxon>Actinomycetes</taxon>
        <taxon>Kitasatosporales</taxon>
        <taxon>Streptomycetaceae</taxon>
        <taxon>Kitasatospora</taxon>
    </lineage>
</organism>
<keyword evidence="3" id="KW-0949">S-adenosyl-L-methionine</keyword>
<reference evidence="4" key="1">
    <citation type="submission" date="2024-06" db="EMBL/GenBank/DDBJ databases">
        <title>The genome sequences of Kitasatospora sp. strain HUAS MG31.</title>
        <authorList>
            <person name="Mo P."/>
        </authorList>
    </citation>
    <scope>NUCLEOTIDE SEQUENCE</scope>
    <source>
        <strain evidence="4">HUAS MG31</strain>
    </source>
</reference>
<keyword evidence="1 4" id="KW-0489">Methyltransferase</keyword>
<sequence length="263" mass="28774">MPVSTEADSVRTERNSEAPWDSFDSLAYFEHNYRTLRSDDRQILARVGAHFSAHFAEFPAKQLHGIDVGAGTNLYPALAMLPWCETITLFERSAGNVEWLGRAKAEGFGANWQPFWDVLTVNEPYDLFPDPRAAFSRVADVRQGDLFGGLPGSGYGIGTMFFVAESLSTEYGEFQDAVSAFAGSLAPGAPFAAAFMENSLGYEVGDLRFPACRIEAEHVTHSLEPFAAEGMKVERIDIPAELLLRDGYTGMLLALGRRSDGTG</sequence>
<dbReference type="EMBL" id="CP159872">
    <property type="protein sequence ID" value="XCM81000.1"/>
    <property type="molecule type" value="Genomic_DNA"/>
</dbReference>
<dbReference type="PANTHER" id="PTHR10867">
    <property type="entry name" value="NNMT/PNMT/TEMT FAMILY MEMBER"/>
    <property type="match status" value="1"/>
</dbReference>
<dbReference type="InterPro" id="IPR029063">
    <property type="entry name" value="SAM-dependent_MTases_sf"/>
</dbReference>
<gene>
    <name evidence="4" type="ORF">ABWK59_19825</name>
</gene>
<evidence type="ECO:0000256" key="2">
    <source>
        <dbReference type="ARBA" id="ARBA00022679"/>
    </source>
</evidence>
<dbReference type="PANTHER" id="PTHR10867:SF17">
    <property type="entry name" value="NICOTINAMIDE N-METHYLTRANSFERASE"/>
    <property type="match status" value="1"/>
</dbReference>
<dbReference type="Gene3D" id="3.40.50.150">
    <property type="entry name" value="Vaccinia Virus protein VP39"/>
    <property type="match status" value="1"/>
</dbReference>
<evidence type="ECO:0000256" key="3">
    <source>
        <dbReference type="ARBA" id="ARBA00022691"/>
    </source>
</evidence>